<evidence type="ECO:0000256" key="1">
    <source>
        <dbReference type="ARBA" id="ARBA00023172"/>
    </source>
</evidence>
<evidence type="ECO:0008006" key="4">
    <source>
        <dbReference type="Google" id="ProtNLM"/>
    </source>
</evidence>
<evidence type="ECO:0000313" key="2">
    <source>
        <dbReference type="EMBL" id="MEK8088735.1"/>
    </source>
</evidence>
<evidence type="ECO:0000313" key="3">
    <source>
        <dbReference type="Proteomes" id="UP001446205"/>
    </source>
</evidence>
<dbReference type="InterPro" id="IPR011010">
    <property type="entry name" value="DNA_brk_join_enz"/>
</dbReference>
<dbReference type="Proteomes" id="UP001446205">
    <property type="component" value="Unassembled WGS sequence"/>
</dbReference>
<organism evidence="2 3">
    <name type="scientific">Thermithiobacillus plumbiphilus</name>
    <dbReference type="NCBI Taxonomy" id="1729899"/>
    <lineage>
        <taxon>Bacteria</taxon>
        <taxon>Pseudomonadati</taxon>
        <taxon>Pseudomonadota</taxon>
        <taxon>Acidithiobacillia</taxon>
        <taxon>Acidithiobacillales</taxon>
        <taxon>Thermithiobacillaceae</taxon>
        <taxon>Thermithiobacillus</taxon>
    </lineage>
</organism>
<reference evidence="2 3" key="1">
    <citation type="submission" date="2024-04" db="EMBL/GenBank/DDBJ databases">
        <authorList>
            <person name="Abashina T."/>
            <person name="Shaikin A."/>
        </authorList>
    </citation>
    <scope>NUCLEOTIDE SEQUENCE [LARGE SCALE GENOMIC DNA]</scope>
    <source>
        <strain evidence="2 3">AAFK</strain>
    </source>
</reference>
<dbReference type="Gene3D" id="1.10.443.10">
    <property type="entry name" value="Intergrase catalytic core"/>
    <property type="match status" value="1"/>
</dbReference>
<keyword evidence="3" id="KW-1185">Reference proteome</keyword>
<keyword evidence="1" id="KW-0233">DNA recombination</keyword>
<protein>
    <recommendedName>
        <fullName evidence="4">Tyr recombinase domain-containing protein</fullName>
    </recommendedName>
</protein>
<comment type="caution">
    <text evidence="2">The sequence shown here is derived from an EMBL/GenBank/DDBJ whole genome shotgun (WGS) entry which is preliminary data.</text>
</comment>
<dbReference type="InterPro" id="IPR013762">
    <property type="entry name" value="Integrase-like_cat_sf"/>
</dbReference>
<sequence length="317" mass="36162">MDQPDRSEQTQMRYLATAEQLQRRAAREMQLPPGLLPSPITLVHWLIQLRPTLRPASWRQYRAATFALLDDMNSEEAGLATLELLQADSTPCLRRPAYPRTSGQKMRRLPQVELDKLLTHLATHPSRWSAGLALWLQAGRLTGLRPCEWPSAQLLYKDDEPVLKARNAKHSNGRSHGEFRHLRLGLLDADALQVVVDMLAWVQQIQTQHHWEAVTGGCRDTLTRVTRQLWPRRKRFPTLYSARHQFAADAKKSGMPPVELAALMGHAVSDTVVEHYGRRTHGQSGFSVQADPDDVARVIDRPVTWDEKHRFLVRVRA</sequence>
<dbReference type="EMBL" id="JBBPCO010000002">
    <property type="protein sequence ID" value="MEK8088735.1"/>
    <property type="molecule type" value="Genomic_DNA"/>
</dbReference>
<gene>
    <name evidence="2" type="ORF">WOB96_03045</name>
</gene>
<proteinExistence type="predicted"/>
<accession>A0ABU9D5A8</accession>
<dbReference type="RefSeq" id="WP_341369801.1">
    <property type="nucleotide sequence ID" value="NZ_JBBPCO010000002.1"/>
</dbReference>
<dbReference type="SUPFAM" id="SSF56349">
    <property type="entry name" value="DNA breaking-rejoining enzymes"/>
    <property type="match status" value="1"/>
</dbReference>
<name>A0ABU9D5A8_9PROT</name>